<evidence type="ECO:0000313" key="2">
    <source>
        <dbReference type="EMBL" id="KAK4309232.1"/>
    </source>
</evidence>
<comment type="caution">
    <text evidence="2">The sequence shown here is derived from an EMBL/GenBank/DDBJ whole genome shotgun (WGS) entry which is preliminary data.</text>
</comment>
<reference evidence="2" key="1">
    <citation type="submission" date="2023-11" db="EMBL/GenBank/DDBJ databases">
        <title>Genome assemblies of two species of porcelain crab, Petrolisthes cinctipes and Petrolisthes manimaculis (Anomura: Porcellanidae).</title>
        <authorList>
            <person name="Angst P."/>
        </authorList>
    </citation>
    <scope>NUCLEOTIDE SEQUENCE</scope>
    <source>
        <strain evidence="2">PB745_02</strain>
        <tissue evidence="2">Gill</tissue>
    </source>
</reference>
<keyword evidence="3" id="KW-1185">Reference proteome</keyword>
<feature type="compositionally biased region" description="Polar residues" evidence="1">
    <location>
        <begin position="114"/>
        <end position="161"/>
    </location>
</feature>
<protein>
    <submittedName>
        <fullName evidence="2">Uncharacterized protein</fullName>
    </submittedName>
</protein>
<feature type="region of interest" description="Disordered" evidence="1">
    <location>
        <begin position="1"/>
        <end position="51"/>
    </location>
</feature>
<proteinExistence type="predicted"/>
<dbReference type="EMBL" id="JAWZYT010001778">
    <property type="protein sequence ID" value="KAK4309232.1"/>
    <property type="molecule type" value="Genomic_DNA"/>
</dbReference>
<organism evidence="2 3">
    <name type="scientific">Petrolisthes manimaculis</name>
    <dbReference type="NCBI Taxonomy" id="1843537"/>
    <lineage>
        <taxon>Eukaryota</taxon>
        <taxon>Metazoa</taxon>
        <taxon>Ecdysozoa</taxon>
        <taxon>Arthropoda</taxon>
        <taxon>Crustacea</taxon>
        <taxon>Multicrustacea</taxon>
        <taxon>Malacostraca</taxon>
        <taxon>Eumalacostraca</taxon>
        <taxon>Eucarida</taxon>
        <taxon>Decapoda</taxon>
        <taxon>Pleocyemata</taxon>
        <taxon>Anomura</taxon>
        <taxon>Galatheoidea</taxon>
        <taxon>Porcellanidae</taxon>
        <taxon>Petrolisthes</taxon>
    </lineage>
</organism>
<evidence type="ECO:0000256" key="1">
    <source>
        <dbReference type="SAM" id="MobiDB-lite"/>
    </source>
</evidence>
<gene>
    <name evidence="2" type="ORF">Pmani_019124</name>
</gene>
<name>A0AAE1PLG3_9EUCA</name>
<feature type="compositionally biased region" description="Low complexity" evidence="1">
    <location>
        <begin position="14"/>
        <end position="37"/>
    </location>
</feature>
<feature type="region of interest" description="Disordered" evidence="1">
    <location>
        <begin position="112"/>
        <end position="206"/>
    </location>
</feature>
<sequence length="206" mass="22331">MDSEDVVRTVTPASSESPKVPSSVVPQTPSSVTTSNTGLGGRHSRTTSSSKRPYCVVVVEVPEVIEKPVVLTHTQHRDNKRMKLDNVSVEEETSHHEDTPFPHVREITPKAISPSATSTKAESPSVTSIKGDSPSATSIKGDSPSATSIKGDSPSATSIKGTQRDGRKGEMEAGKEWAMVGEREWEMEAGKEWEMEAGKEWEMEKI</sequence>
<accession>A0AAE1PLG3</accession>
<evidence type="ECO:0000313" key="3">
    <source>
        <dbReference type="Proteomes" id="UP001292094"/>
    </source>
</evidence>
<dbReference type="Proteomes" id="UP001292094">
    <property type="component" value="Unassembled WGS sequence"/>
</dbReference>
<feature type="compositionally biased region" description="Basic and acidic residues" evidence="1">
    <location>
        <begin position="162"/>
        <end position="206"/>
    </location>
</feature>
<dbReference type="AlphaFoldDB" id="A0AAE1PLG3"/>